<comment type="caution">
    <text evidence="2">The sequence shown here is derived from an EMBL/GenBank/DDBJ whole genome shotgun (WGS) entry which is preliminary data.</text>
</comment>
<name>A0ABR4JNU2_9EURO</name>
<sequence>MGSEGEPSAKRGAPKGRKNTIHFVNAQPASESERLNNKKLVRAHVGQWISNQTKDRIAASAAGLTSVVDPPPLALSDEKPHLEAQAIVEVDPDEPCLPSDSPSSTLASDSPPSSHDSPVSSISSASRHVVPIFTKAPRPQSEPPSLAIVPSQATAPSPTNDIFYQQQCDDEDEGLYADSSESDALSPPSFGDYIEVVGAGSLDPFRAYPAHIDPELIQLSDDYCISCLWPGLTPGPSGTNMQSWFPLGVSDPVLFTAFLFGSLSHMRVQALKGWIPRHSFRPRQQRLLEHVEMETVRLVSREMSNLSRAICDAMIWSVVCMAHNKAEDDVTGLPDIPFTAPMRRLQWLDVYGCLRPNPIHIGGLIQMVNLRGGIEKIELPGLASVISFSDVVTSSTFLLHPVFPWMPLEPSRKNMTMQELLRYADTDVDRYYAQHQHLGLPRSIAEVLCAMNTYTNLVEQAQMGGYDLCLLADQRSAVHYSLLCLPSATLNQTDSTNNQPPHLQPQHIIYEAIRLACLIYSVGIVLPIPPQSSPIMKLAKFLRDVLSIPDFPSLWTNPQAQVALLWVLTLGGIAATHTPHHSWYIDRLRRVVQHHNITSYNHLTRYLAMLAWYPIACDKPGLELWFAIERVYQG</sequence>
<organism evidence="2 3">
    <name type="scientific">Aspergillus pseudoustus</name>
    <dbReference type="NCBI Taxonomy" id="1810923"/>
    <lineage>
        <taxon>Eukaryota</taxon>
        <taxon>Fungi</taxon>
        <taxon>Dikarya</taxon>
        <taxon>Ascomycota</taxon>
        <taxon>Pezizomycotina</taxon>
        <taxon>Eurotiomycetes</taxon>
        <taxon>Eurotiomycetidae</taxon>
        <taxon>Eurotiales</taxon>
        <taxon>Aspergillaceae</taxon>
        <taxon>Aspergillus</taxon>
        <taxon>Aspergillus subgen. Nidulantes</taxon>
    </lineage>
</organism>
<feature type="compositionally biased region" description="Low complexity" evidence="1">
    <location>
        <begin position="97"/>
        <end position="131"/>
    </location>
</feature>
<feature type="region of interest" description="Disordered" evidence="1">
    <location>
        <begin position="65"/>
        <end position="162"/>
    </location>
</feature>
<protein>
    <recommendedName>
        <fullName evidence="4">Fungal-specific transcription factor domain-containing protein</fullName>
    </recommendedName>
</protein>
<proteinExistence type="predicted"/>
<evidence type="ECO:0000256" key="1">
    <source>
        <dbReference type="SAM" id="MobiDB-lite"/>
    </source>
</evidence>
<dbReference type="EMBL" id="JBFXLU010000107">
    <property type="protein sequence ID" value="KAL2841699.1"/>
    <property type="molecule type" value="Genomic_DNA"/>
</dbReference>
<evidence type="ECO:0008006" key="4">
    <source>
        <dbReference type="Google" id="ProtNLM"/>
    </source>
</evidence>
<evidence type="ECO:0000313" key="3">
    <source>
        <dbReference type="Proteomes" id="UP001610446"/>
    </source>
</evidence>
<dbReference type="InterPro" id="IPR021858">
    <property type="entry name" value="Fun_TF"/>
</dbReference>
<feature type="region of interest" description="Disordered" evidence="1">
    <location>
        <begin position="1"/>
        <end position="37"/>
    </location>
</feature>
<dbReference type="Pfam" id="PF11951">
    <property type="entry name" value="Fungal_trans_2"/>
    <property type="match status" value="1"/>
</dbReference>
<keyword evidence="3" id="KW-1185">Reference proteome</keyword>
<reference evidence="2 3" key="1">
    <citation type="submission" date="2024-07" db="EMBL/GenBank/DDBJ databases">
        <title>Section-level genome sequencing and comparative genomics of Aspergillus sections Usti and Cavernicolus.</title>
        <authorList>
            <consortium name="Lawrence Berkeley National Laboratory"/>
            <person name="Nybo J.L."/>
            <person name="Vesth T.C."/>
            <person name="Theobald S."/>
            <person name="Frisvad J.C."/>
            <person name="Larsen T.O."/>
            <person name="Kjaerboelling I."/>
            <person name="Rothschild-Mancinelli K."/>
            <person name="Lyhne E.K."/>
            <person name="Kogle M.E."/>
            <person name="Barry K."/>
            <person name="Clum A."/>
            <person name="Na H."/>
            <person name="Ledsgaard L."/>
            <person name="Lin J."/>
            <person name="Lipzen A."/>
            <person name="Kuo A."/>
            <person name="Riley R."/>
            <person name="Mondo S."/>
            <person name="Labutti K."/>
            <person name="Haridas S."/>
            <person name="Pangalinan J."/>
            <person name="Salamov A.A."/>
            <person name="Simmons B.A."/>
            <person name="Magnuson J.K."/>
            <person name="Chen J."/>
            <person name="Drula E."/>
            <person name="Henrissat B."/>
            <person name="Wiebenga A."/>
            <person name="Lubbers R.J."/>
            <person name="Gomes A.C."/>
            <person name="Makela M.R."/>
            <person name="Stajich J."/>
            <person name="Grigoriev I.V."/>
            <person name="Mortensen U.H."/>
            <person name="De Vries R.P."/>
            <person name="Baker S.E."/>
            <person name="Andersen M.R."/>
        </authorList>
    </citation>
    <scope>NUCLEOTIDE SEQUENCE [LARGE SCALE GENOMIC DNA]</scope>
    <source>
        <strain evidence="2 3">CBS 123904</strain>
    </source>
</reference>
<dbReference type="PANTHER" id="PTHR37540">
    <property type="entry name" value="TRANSCRIPTION FACTOR (ACR-2), PUTATIVE-RELATED-RELATED"/>
    <property type="match status" value="1"/>
</dbReference>
<gene>
    <name evidence="2" type="ORF">BJY01DRAFT_7823</name>
</gene>
<dbReference type="PANTHER" id="PTHR37540:SF5">
    <property type="entry name" value="TRANSCRIPTION FACTOR DOMAIN-CONTAINING PROTEIN"/>
    <property type="match status" value="1"/>
</dbReference>
<accession>A0ABR4JNU2</accession>
<dbReference type="Proteomes" id="UP001610446">
    <property type="component" value="Unassembled WGS sequence"/>
</dbReference>
<feature type="compositionally biased region" description="Polar residues" evidence="1">
    <location>
        <begin position="151"/>
        <end position="162"/>
    </location>
</feature>
<evidence type="ECO:0000313" key="2">
    <source>
        <dbReference type="EMBL" id="KAL2841699.1"/>
    </source>
</evidence>